<dbReference type="GO" id="GO:0016747">
    <property type="term" value="F:acyltransferase activity, transferring groups other than amino-acyl groups"/>
    <property type="evidence" value="ECO:0007669"/>
    <property type="project" value="InterPro"/>
</dbReference>
<dbReference type="Gene3D" id="3.40.630.30">
    <property type="match status" value="1"/>
</dbReference>
<dbReference type="InterPro" id="IPR000182">
    <property type="entry name" value="GNAT_dom"/>
</dbReference>
<dbReference type="EMBL" id="UINC01134223">
    <property type="protein sequence ID" value="SVD17634.1"/>
    <property type="molecule type" value="Genomic_DNA"/>
</dbReference>
<organism evidence="2">
    <name type="scientific">marine metagenome</name>
    <dbReference type="NCBI Taxonomy" id="408172"/>
    <lineage>
        <taxon>unclassified sequences</taxon>
        <taxon>metagenomes</taxon>
        <taxon>ecological metagenomes</taxon>
    </lineage>
</organism>
<evidence type="ECO:0000259" key="1">
    <source>
        <dbReference type="PROSITE" id="PS51186"/>
    </source>
</evidence>
<accession>A0A382T657</accession>
<name>A0A382T657_9ZZZZ</name>
<dbReference type="AlphaFoldDB" id="A0A382T657"/>
<dbReference type="SUPFAM" id="SSF55729">
    <property type="entry name" value="Acyl-CoA N-acyltransferases (Nat)"/>
    <property type="match status" value="1"/>
</dbReference>
<gene>
    <name evidence="2" type="ORF">METZ01_LOCUS370488</name>
</gene>
<sequence>MNEEITFVNFRKEQGLELIELWRKSFAHAMGIKEDTREEVVNEHLAYLQTYNPEIIRVAVESNNKIVGFMAKEENTIKDLFIHVEYQRRGLGSRFINQAKAEEEFLTLSTFQLNKGAQQFYEFHDFKIARVGFAGVEGNGWANNKEQLADITYEWKRVTKKLQSKKNYSQTLAL</sequence>
<dbReference type="Pfam" id="PF13508">
    <property type="entry name" value="Acetyltransf_7"/>
    <property type="match status" value="1"/>
</dbReference>
<dbReference type="InterPro" id="IPR016181">
    <property type="entry name" value="Acyl_CoA_acyltransferase"/>
</dbReference>
<reference evidence="2" key="1">
    <citation type="submission" date="2018-05" db="EMBL/GenBank/DDBJ databases">
        <authorList>
            <person name="Lanie J.A."/>
            <person name="Ng W.-L."/>
            <person name="Kazmierczak K.M."/>
            <person name="Andrzejewski T.M."/>
            <person name="Davidsen T.M."/>
            <person name="Wayne K.J."/>
            <person name="Tettelin H."/>
            <person name="Glass J.I."/>
            <person name="Rusch D."/>
            <person name="Podicherti R."/>
            <person name="Tsui H.-C.T."/>
            <person name="Winkler M.E."/>
        </authorList>
    </citation>
    <scope>NUCLEOTIDE SEQUENCE</scope>
</reference>
<evidence type="ECO:0000313" key="2">
    <source>
        <dbReference type="EMBL" id="SVD17634.1"/>
    </source>
</evidence>
<protein>
    <recommendedName>
        <fullName evidence="1">N-acetyltransferase domain-containing protein</fullName>
    </recommendedName>
</protein>
<proteinExistence type="predicted"/>
<dbReference type="PROSITE" id="PS51186">
    <property type="entry name" value="GNAT"/>
    <property type="match status" value="1"/>
</dbReference>
<dbReference type="CDD" id="cd04301">
    <property type="entry name" value="NAT_SF"/>
    <property type="match status" value="1"/>
</dbReference>
<feature type="domain" description="N-acetyltransferase" evidence="1">
    <location>
        <begin position="5"/>
        <end position="154"/>
    </location>
</feature>